<accession>A0A356W4G3</accession>
<feature type="non-terminal residue" evidence="2">
    <location>
        <position position="1"/>
    </location>
</feature>
<feature type="non-terminal residue" evidence="2">
    <location>
        <position position="74"/>
    </location>
</feature>
<evidence type="ECO:0000313" key="3">
    <source>
        <dbReference type="Proteomes" id="UP000263957"/>
    </source>
</evidence>
<dbReference type="Proteomes" id="UP000263957">
    <property type="component" value="Unassembled WGS sequence"/>
</dbReference>
<protein>
    <submittedName>
        <fullName evidence="2">Decarboxylase</fullName>
    </submittedName>
</protein>
<dbReference type="Pfam" id="PF02784">
    <property type="entry name" value="Orn_Arg_deC_N"/>
    <property type="match status" value="1"/>
</dbReference>
<dbReference type="EMBL" id="DOGS01000130">
    <property type="protein sequence ID" value="HBQ48497.1"/>
    <property type="molecule type" value="Genomic_DNA"/>
</dbReference>
<evidence type="ECO:0000313" key="2">
    <source>
        <dbReference type="EMBL" id="HBQ48497.1"/>
    </source>
</evidence>
<organism evidence="2 3">
    <name type="scientific">Hyphomonas atlantica</name>
    <dbReference type="NCBI Taxonomy" id="1280948"/>
    <lineage>
        <taxon>Bacteria</taxon>
        <taxon>Pseudomonadati</taxon>
        <taxon>Pseudomonadota</taxon>
        <taxon>Alphaproteobacteria</taxon>
        <taxon>Hyphomonadales</taxon>
        <taxon>Hyphomonadaceae</taxon>
        <taxon>Hyphomonas</taxon>
    </lineage>
</organism>
<name>A0A356W4G3_9PROT</name>
<dbReference type="GO" id="GO:0003824">
    <property type="term" value="F:catalytic activity"/>
    <property type="evidence" value="ECO:0007669"/>
    <property type="project" value="InterPro"/>
</dbReference>
<dbReference type="InterPro" id="IPR022644">
    <property type="entry name" value="De-COase2_N"/>
</dbReference>
<proteinExistence type="predicted"/>
<dbReference type="Gene3D" id="3.20.20.10">
    <property type="entry name" value="Alanine racemase"/>
    <property type="match status" value="1"/>
</dbReference>
<gene>
    <name evidence="2" type="ORF">DD728_06385</name>
</gene>
<evidence type="ECO:0000259" key="1">
    <source>
        <dbReference type="Pfam" id="PF02784"/>
    </source>
</evidence>
<comment type="caution">
    <text evidence="2">The sequence shown here is derived from an EMBL/GenBank/DDBJ whole genome shotgun (WGS) entry which is preliminary data.</text>
</comment>
<dbReference type="AlphaFoldDB" id="A0A356W4G3"/>
<dbReference type="SUPFAM" id="SSF51419">
    <property type="entry name" value="PLP-binding barrel"/>
    <property type="match status" value="1"/>
</dbReference>
<sequence>SAEDATEILREARRYADELGVSFHVGSQAMKPTAWWTAMADVSRIIIAASVTVDIVDVGGGFPSIYADNPPPSL</sequence>
<dbReference type="InterPro" id="IPR029066">
    <property type="entry name" value="PLP-binding_barrel"/>
</dbReference>
<feature type="domain" description="Orn/DAP/Arg decarboxylase 2 N-terminal" evidence="1">
    <location>
        <begin position="9"/>
        <end position="69"/>
    </location>
</feature>
<reference evidence="2 3" key="1">
    <citation type="journal article" date="2018" name="Nat. Biotechnol.">
        <title>A standardized bacterial taxonomy based on genome phylogeny substantially revises the tree of life.</title>
        <authorList>
            <person name="Parks D.H."/>
            <person name="Chuvochina M."/>
            <person name="Waite D.W."/>
            <person name="Rinke C."/>
            <person name="Skarshewski A."/>
            <person name="Chaumeil P.A."/>
            <person name="Hugenholtz P."/>
        </authorList>
    </citation>
    <scope>NUCLEOTIDE SEQUENCE [LARGE SCALE GENOMIC DNA]</scope>
    <source>
        <strain evidence="2">UBA10378</strain>
    </source>
</reference>